<dbReference type="Pfam" id="PF17973">
    <property type="entry name" value="bMG10"/>
    <property type="match status" value="1"/>
</dbReference>
<dbReference type="Pfam" id="PF07678">
    <property type="entry name" value="TED_complement"/>
    <property type="match status" value="1"/>
</dbReference>
<dbReference type="Pfam" id="PF07703">
    <property type="entry name" value="A2M_BRD"/>
    <property type="match status" value="1"/>
</dbReference>
<reference evidence="5 6" key="1">
    <citation type="submission" date="2015-01" db="EMBL/GenBank/DDBJ databases">
        <authorList>
            <person name="Xiang T."/>
            <person name="Song Y."/>
            <person name="Huang L."/>
            <person name="Wang B."/>
            <person name="Wu P."/>
        </authorList>
    </citation>
    <scope>NUCLEOTIDE SEQUENCE [LARGE SCALE GENOMIC DNA]</scope>
    <source>
        <strain evidence="5 6">CcD38</strain>
    </source>
</reference>
<dbReference type="InterPro" id="IPR041203">
    <property type="entry name" value="Bact_A2M_MG5"/>
</dbReference>
<evidence type="ECO:0000259" key="4">
    <source>
        <dbReference type="SMART" id="SM01360"/>
    </source>
</evidence>
<dbReference type="Pfam" id="PF17962">
    <property type="entry name" value="bMG6"/>
    <property type="match status" value="1"/>
</dbReference>
<evidence type="ECO:0000313" key="6">
    <source>
        <dbReference type="Proteomes" id="UP000045051"/>
    </source>
</evidence>
<dbReference type="Proteomes" id="UP000045051">
    <property type="component" value="Unassembled WGS sequence"/>
</dbReference>
<protein>
    <submittedName>
        <fullName evidence="5">Alpha-2-macroglobulin family protein</fullName>
    </submittedName>
</protein>
<keyword evidence="2" id="KW-0732">Signal</keyword>
<dbReference type="Gene3D" id="2.60.40.1930">
    <property type="match status" value="1"/>
</dbReference>
<dbReference type="SMART" id="SM01359">
    <property type="entry name" value="A2M_N_2"/>
    <property type="match status" value="1"/>
</dbReference>
<dbReference type="Gene3D" id="1.50.10.20">
    <property type="match status" value="1"/>
</dbReference>
<dbReference type="PANTHER" id="PTHR40094">
    <property type="entry name" value="ALPHA-2-MACROGLOBULIN HOMOLOG"/>
    <property type="match status" value="1"/>
</dbReference>
<evidence type="ECO:0000259" key="3">
    <source>
        <dbReference type="SMART" id="SM01359"/>
    </source>
</evidence>
<evidence type="ECO:0000313" key="5">
    <source>
        <dbReference type="EMBL" id="CEN43273.1"/>
    </source>
</evidence>
<dbReference type="EMBL" id="CDOI01000001">
    <property type="protein sequence ID" value="CEN43273.1"/>
    <property type="molecule type" value="Genomic_DNA"/>
</dbReference>
<dbReference type="InterPro" id="IPR011625">
    <property type="entry name" value="A2M_N_BRD"/>
</dbReference>
<dbReference type="Pfam" id="PF01835">
    <property type="entry name" value="MG2"/>
    <property type="match status" value="1"/>
</dbReference>
<evidence type="ECO:0000256" key="2">
    <source>
        <dbReference type="ARBA" id="ARBA00022729"/>
    </source>
</evidence>
<dbReference type="Pfam" id="PF17972">
    <property type="entry name" value="bMG5"/>
    <property type="match status" value="1"/>
</dbReference>
<dbReference type="InterPro" id="IPR002890">
    <property type="entry name" value="MG2"/>
</dbReference>
<dbReference type="Pfam" id="PF11974">
    <property type="entry name" value="bMG3"/>
    <property type="match status" value="1"/>
</dbReference>
<dbReference type="GO" id="GO:0004866">
    <property type="term" value="F:endopeptidase inhibitor activity"/>
    <property type="evidence" value="ECO:0007669"/>
    <property type="project" value="InterPro"/>
</dbReference>
<comment type="similarity">
    <text evidence="1">Belongs to the protease inhibitor I39 (alpha-2-macroglobulin) family. Bacterial alpha-2-macroglobulin subfamily.</text>
</comment>
<dbReference type="GO" id="GO:0005615">
    <property type="term" value="C:extracellular space"/>
    <property type="evidence" value="ECO:0007669"/>
    <property type="project" value="InterPro"/>
</dbReference>
<dbReference type="InterPro" id="IPR041246">
    <property type="entry name" value="Bact_MG10"/>
</dbReference>
<evidence type="ECO:0000256" key="1">
    <source>
        <dbReference type="ARBA" id="ARBA00010556"/>
    </source>
</evidence>
<dbReference type="InterPro" id="IPR011626">
    <property type="entry name" value="Alpha-macroglobulin_TED"/>
</dbReference>
<feature type="domain" description="Alpha-2-macroglobulin bait region" evidence="3">
    <location>
        <begin position="988"/>
        <end position="1130"/>
    </location>
</feature>
<dbReference type="InterPro" id="IPR047565">
    <property type="entry name" value="Alpha-macroglob_thiol-ester_cl"/>
</dbReference>
<dbReference type="InterPro" id="IPR001599">
    <property type="entry name" value="Macroglobln_a2"/>
</dbReference>
<dbReference type="SUPFAM" id="SSF48239">
    <property type="entry name" value="Terpenoid cyclases/Protein prenyltransferases"/>
    <property type="match status" value="1"/>
</dbReference>
<name>A0A0B7I0L2_9FLAO</name>
<accession>A0A0B7I0L2</accession>
<dbReference type="PANTHER" id="PTHR40094:SF1">
    <property type="entry name" value="UBIQUITIN DOMAIN-CONTAINING PROTEIN"/>
    <property type="match status" value="1"/>
</dbReference>
<organism evidence="5 6">
    <name type="scientific">Capnocytophaga canis</name>
    <dbReference type="NCBI Taxonomy" id="1848903"/>
    <lineage>
        <taxon>Bacteria</taxon>
        <taxon>Pseudomonadati</taxon>
        <taxon>Bacteroidota</taxon>
        <taxon>Flavobacteriia</taxon>
        <taxon>Flavobacteriales</taxon>
        <taxon>Flavobacteriaceae</taxon>
        <taxon>Capnocytophaga</taxon>
    </lineage>
</organism>
<dbReference type="Pfam" id="PF00207">
    <property type="entry name" value="A2M"/>
    <property type="match status" value="1"/>
</dbReference>
<dbReference type="SMART" id="SM01419">
    <property type="entry name" value="Thiol-ester_cl"/>
    <property type="match status" value="1"/>
</dbReference>
<gene>
    <name evidence="5" type="ORF">CCAND38_10140</name>
</gene>
<keyword evidence="6" id="KW-1185">Reference proteome</keyword>
<dbReference type="InterPro" id="IPR051802">
    <property type="entry name" value="YfhM-like"/>
</dbReference>
<dbReference type="SMART" id="SM01360">
    <property type="entry name" value="A2M"/>
    <property type="match status" value="1"/>
</dbReference>
<proteinExistence type="inferred from homology"/>
<feature type="domain" description="Alpha-2-macroglobulin" evidence="4">
    <location>
        <begin position="1194"/>
        <end position="1285"/>
    </location>
</feature>
<dbReference type="InterPro" id="IPR041462">
    <property type="entry name" value="Bact_A2M_MG6"/>
</dbReference>
<dbReference type="CDD" id="cd02891">
    <property type="entry name" value="A2M_like"/>
    <property type="match status" value="1"/>
</dbReference>
<dbReference type="InterPro" id="IPR021868">
    <property type="entry name" value="Alpha_2_Macroglob_MG3"/>
</dbReference>
<dbReference type="InterPro" id="IPR008930">
    <property type="entry name" value="Terpenoid_cyclase/PrenylTrfase"/>
</dbReference>
<sequence length="1846" mass="208121">MVAKIQLFVTLFFEILIFSRTFTAPLKIIIMKNSFIILFIFFTALGCKKDGANFNSNPLIYKDYITGFSNGLVSAESHFKVTLNEAISQEKLDKIDNLKLFDISPRVKGKVVALNNRHIEFVPEERLSQDTEYKISFQLKKLFDVSSDLEVFNFTVKTFQQAYKIKQGDLQSYNENLCFLNAELLTNDALAYEEVQKLVTAKVGDKSISVKVSPQTSENRYPIIFDSIPRTDKEQRLVVSWRNDQVAEENKEPFDYLIPEKGNFKVLSIVVDDKTNKSFSVNFSEPLERNQNFNGLVSSVLGTEQKYSTNGNVLKVFLDAPAEGDYKLSVFQGIKSVYNKRLRTDYTTNISFLQQKPDLRFIKNGTILPSSENLKVNFQAINLRAVHVTVYRIYENNVLQFLQENSLQSSNSIYRVGKPVARKVIELTESALYPLKEWNTYAVDLSSIIMPEPGAIYRVELGMKKNYALYGCGKDDEPLDYSFEDEPLEKDNFYDDDYYYWEGSDDPCEESYYTYRSKTTNILASDLGVIAKKGQNNNYTIVVNNILTTEPVAGALVEVFDYQQQKINEAKTDKKGIANFDLSSRAFFAAIKKDNSTTYIKMDDAIPQSVSKYDVDGMRLQKGLNGFVYTERGVWRPGDSIYVGFVLNDFAQKNPEKLPVKLTFTDPYGKVVAERMQNSNESNHYMFGLSTSQDAPTGNWSVNIAAGASRYTKQIKIETIKPNRLKIENSLHGQQISARGSNAHLRVSWLHGTPAGNTQVSMKAKFYPMETLFKGYEEYIFNNEAYQFENQEIDVYEGKTDETGNTSFFFKTENLEAPGMLRVNLLTQASESGGDFSTDVSTASFSPYNNYVGLGLPEVNKYGYYGTEKKHTFETIVVSEQGQPLRNKHVSVAIYKVGWNWWWDASNQNISTYNSSSSNSLYATTRLTTDASGKASFDIEIPDSDWGRYFVLLSNEDSGHKSGTSVYFDWDSWSGKSRNVSGDEAVMLTLGSNKKEYNVGEKATISFPSDEGGRALISVENGSNVLETYWVETDKNETTYDISITDKMGPNVYVYVTLLQPHANTVNDSPIRLYGILPISVIDKETQLTPEIKMPEVLRPEQKTIIKVSEKSGKPMTYSLMIVEDGLLNLTRFSTPNPWKTFFSKTALGVKTWDVYNDVIGAYGGTINQAFSIGGDEDLGGAEAQKANRFKPFVIVKGPFKLKKGGTNTHDIQIPNYIGSARVMIVASNVEKNAYGFAEKKEVPVRSPLMLLGSLPRKAVPGERITLPVTVFTMENNIKNVSISVETNEQFKVVSDRSQSLYFEKPAEKMAYFELETTAAMGIGRVKITASSGNEKAVYEVEMDVYNPNPMTYHISKEVISEGKTANFSMKAFGDKANAVLEISSFPGINLHQRLNYLISYPHGCAEQITSGAFPQLFLTDFMNLTSEKIEETKRNVTAAISKLHENQLTNGGFSYWKGSNYADDWATSYIGQFFIEAEKRGYVLPSGSKNKWLTYQNNAVRQWKHEPRYSNDFAQAYRLYTLALAGNPNIGAMNRLREMKEISVKTKRMLASAYAVAGQKKTAENLFQTMSTDNDGDYYYYGSELRNKAMALETALLIGKKQEAAEWAFQIAEKLSSTDWLSTQTTAYSLYAMAKYVAVNKSGSDFSAAYVLNGKTENIKSDEPMASITLPVKGEKQTVQVKNNSKQTLYAKLITSGVLPVGEELAMQNGLAISTTFRTKGQNTDISQLQQSTEFTAIIEVRNLTQDYVNNIALTQLIPSGWEIVNTRFTDYGGTEQNNLDYVDFRDDRANFYFALRGQEVKVIQLKLNASYAGKYYLPGTYAEGMYDNRYNTRTEGKWVEVIRK</sequence>